<keyword evidence="3" id="KW-1185">Reference proteome</keyword>
<name>A0AAV7M2L3_PLEWA</name>
<evidence type="ECO:0000256" key="1">
    <source>
        <dbReference type="SAM" id="MobiDB-lite"/>
    </source>
</evidence>
<gene>
    <name evidence="2" type="ORF">NDU88_003141</name>
</gene>
<comment type="caution">
    <text evidence="2">The sequence shown here is derived from an EMBL/GenBank/DDBJ whole genome shotgun (WGS) entry which is preliminary data.</text>
</comment>
<feature type="compositionally biased region" description="Basic residues" evidence="1">
    <location>
        <begin position="65"/>
        <end position="76"/>
    </location>
</feature>
<dbReference type="Proteomes" id="UP001066276">
    <property type="component" value="Chromosome 10"/>
</dbReference>
<organism evidence="2 3">
    <name type="scientific">Pleurodeles waltl</name>
    <name type="common">Iberian ribbed newt</name>
    <dbReference type="NCBI Taxonomy" id="8319"/>
    <lineage>
        <taxon>Eukaryota</taxon>
        <taxon>Metazoa</taxon>
        <taxon>Chordata</taxon>
        <taxon>Craniata</taxon>
        <taxon>Vertebrata</taxon>
        <taxon>Euteleostomi</taxon>
        <taxon>Amphibia</taxon>
        <taxon>Batrachia</taxon>
        <taxon>Caudata</taxon>
        <taxon>Salamandroidea</taxon>
        <taxon>Salamandridae</taxon>
        <taxon>Pleurodelinae</taxon>
        <taxon>Pleurodeles</taxon>
    </lineage>
</organism>
<dbReference type="EMBL" id="JANPWB010000014">
    <property type="protein sequence ID" value="KAJ1098025.1"/>
    <property type="molecule type" value="Genomic_DNA"/>
</dbReference>
<proteinExistence type="predicted"/>
<protein>
    <submittedName>
        <fullName evidence="2">Uncharacterized protein</fullName>
    </submittedName>
</protein>
<evidence type="ECO:0000313" key="3">
    <source>
        <dbReference type="Proteomes" id="UP001066276"/>
    </source>
</evidence>
<reference evidence="2" key="1">
    <citation type="journal article" date="2022" name="bioRxiv">
        <title>Sequencing and chromosome-scale assembly of the giantPleurodeles waltlgenome.</title>
        <authorList>
            <person name="Brown T."/>
            <person name="Elewa A."/>
            <person name="Iarovenko S."/>
            <person name="Subramanian E."/>
            <person name="Araus A.J."/>
            <person name="Petzold A."/>
            <person name="Susuki M."/>
            <person name="Suzuki K.-i.T."/>
            <person name="Hayashi T."/>
            <person name="Toyoda A."/>
            <person name="Oliveira C."/>
            <person name="Osipova E."/>
            <person name="Leigh N.D."/>
            <person name="Simon A."/>
            <person name="Yun M.H."/>
        </authorList>
    </citation>
    <scope>NUCLEOTIDE SEQUENCE</scope>
    <source>
        <strain evidence="2">20211129_DDA</strain>
        <tissue evidence="2">Liver</tissue>
    </source>
</reference>
<evidence type="ECO:0000313" key="2">
    <source>
        <dbReference type="EMBL" id="KAJ1098025.1"/>
    </source>
</evidence>
<sequence>MFRGCSGHPQRHQIARGGRGTRGGWELLRLNGQRQQVAAVRCPSTEDRRAREPGFNGPMGQESRRSKKAGRTRVSRPHLPAPLLPLRHVLTSNY</sequence>
<accession>A0AAV7M2L3</accession>
<feature type="region of interest" description="Disordered" evidence="1">
    <location>
        <begin position="36"/>
        <end position="80"/>
    </location>
</feature>
<dbReference type="AlphaFoldDB" id="A0AAV7M2L3"/>
<feature type="region of interest" description="Disordered" evidence="1">
    <location>
        <begin position="1"/>
        <end position="22"/>
    </location>
</feature>